<comment type="caution">
    <text evidence="8">The sequence shown here is derived from an EMBL/GenBank/DDBJ whole genome shotgun (WGS) entry which is preliminary data.</text>
</comment>
<evidence type="ECO:0000313" key="8">
    <source>
        <dbReference type="EMBL" id="OUM86492.1"/>
    </source>
</evidence>
<dbReference type="InterPro" id="IPR025110">
    <property type="entry name" value="AMP-bd_C"/>
</dbReference>
<dbReference type="Gene3D" id="3.40.50.12780">
    <property type="entry name" value="N-terminal domain of ligase-like"/>
    <property type="match status" value="1"/>
</dbReference>
<feature type="domain" description="AMP-binding enzyme C-terminal" evidence="7">
    <location>
        <begin position="434"/>
        <end position="508"/>
    </location>
</feature>
<dbReference type="GO" id="GO:0016874">
    <property type="term" value="F:ligase activity"/>
    <property type="evidence" value="ECO:0007669"/>
    <property type="project" value="UniProtKB-KW"/>
</dbReference>
<accession>A0A1Y3PGM2</accession>
<keyword evidence="5" id="KW-0443">Lipid metabolism</keyword>
<feature type="domain" description="AMP-dependent synthetase/ligase" evidence="6">
    <location>
        <begin position="23"/>
        <end position="384"/>
    </location>
</feature>
<dbReference type="PANTHER" id="PTHR43859">
    <property type="entry name" value="ACYL-ACTIVATING ENZYME"/>
    <property type="match status" value="1"/>
</dbReference>
<name>A0A1Y3PGM2_9BACI</name>
<dbReference type="Pfam" id="PF13193">
    <property type="entry name" value="AMP-binding_C"/>
    <property type="match status" value="1"/>
</dbReference>
<evidence type="ECO:0000256" key="2">
    <source>
        <dbReference type="ARBA" id="ARBA00022598"/>
    </source>
</evidence>
<evidence type="ECO:0000256" key="3">
    <source>
        <dbReference type="ARBA" id="ARBA00022832"/>
    </source>
</evidence>
<dbReference type="AlphaFoldDB" id="A0A1Y3PGM2"/>
<sequence>MLERANLFFARKEVISREADGFLHRYTYGDYYRRVCRLANVLKRLGIKRGDRVATFAWNTYRHFELYFGVTCYGAVLHTVNIRLSVEHIAYILNHAEDQVVFLDPDLLPVMEEVAPRLKTVKHFIILSDHVPETTLPSASSYEQLLAQEAESYDFPTLDENSPAGMCYTSATTGNPKGVVYTHRSIYLHTAHLCFVDSMAIEEKDVLLPFVPMFHVNAWGIPFAGAWMGSTLVFPGVHPTAEDLARLIQETKVTFAAAAVTVGIDMLKVLQHKPYDISSLRALMLGGQATPEAVIQAYQHLYGVPIFTAWGATECSPIATTVHIKSYQQHLSLDEKMKIRARQGLLSPGLEMKILDEQNQPVPWDDQHMGEIYVRGPWIATEYYRDERTKESFIDGWWKSGDIATINEEGIIKLVDRAKDLIKSGGEWISSVDLENALMSHPAVQEATVVAVPHEKWQERPVACVVLKTGEQASEEVLREWLADKFPKWWLPDKFIFMDQIPKTGVGKFNKKALREMLKNTG</sequence>
<keyword evidence="2 8" id="KW-0436">Ligase</keyword>
<dbReference type="Pfam" id="PF00501">
    <property type="entry name" value="AMP-binding"/>
    <property type="match status" value="1"/>
</dbReference>
<dbReference type="Proteomes" id="UP000196475">
    <property type="component" value="Unassembled WGS sequence"/>
</dbReference>
<evidence type="ECO:0000259" key="6">
    <source>
        <dbReference type="Pfam" id="PF00501"/>
    </source>
</evidence>
<protein>
    <submittedName>
        <fullName evidence="8">Fatty-acid--CoA ligase</fullName>
    </submittedName>
</protein>
<evidence type="ECO:0000256" key="5">
    <source>
        <dbReference type="ARBA" id="ARBA00023098"/>
    </source>
</evidence>
<gene>
    <name evidence="8" type="ORF">BAA01_06985</name>
</gene>
<dbReference type="EMBL" id="LZRT01000090">
    <property type="protein sequence ID" value="OUM86492.1"/>
    <property type="molecule type" value="Genomic_DNA"/>
</dbReference>
<reference evidence="9" key="1">
    <citation type="submission" date="2016-06" db="EMBL/GenBank/DDBJ databases">
        <authorList>
            <person name="Nascimento L."/>
            <person name="Pereira R.V."/>
            <person name="Martins L.F."/>
            <person name="Quaggio R.B."/>
            <person name="Silva A.M."/>
            <person name="Setubal J.C."/>
        </authorList>
    </citation>
    <scope>NUCLEOTIDE SEQUENCE [LARGE SCALE GENOMIC DNA]</scope>
</reference>
<organism evidence="8 9">
    <name type="scientific">Bacillus thermozeamaize</name>
    <dbReference type="NCBI Taxonomy" id="230954"/>
    <lineage>
        <taxon>Bacteria</taxon>
        <taxon>Bacillati</taxon>
        <taxon>Bacillota</taxon>
        <taxon>Bacilli</taxon>
        <taxon>Bacillales</taxon>
        <taxon>Bacillaceae</taxon>
        <taxon>Bacillus</taxon>
    </lineage>
</organism>
<dbReference type="InterPro" id="IPR042099">
    <property type="entry name" value="ANL_N_sf"/>
</dbReference>
<dbReference type="NCBIfam" id="NF004837">
    <property type="entry name" value="PRK06187.1"/>
    <property type="match status" value="1"/>
</dbReference>
<dbReference type="InterPro" id="IPR000873">
    <property type="entry name" value="AMP-dep_synth/lig_dom"/>
</dbReference>
<dbReference type="PANTHER" id="PTHR43859:SF4">
    <property type="entry name" value="BUTANOATE--COA LIGASE AAE1-RELATED"/>
    <property type="match status" value="1"/>
</dbReference>
<evidence type="ECO:0000313" key="9">
    <source>
        <dbReference type="Proteomes" id="UP000196475"/>
    </source>
</evidence>
<keyword evidence="4" id="KW-0067">ATP-binding</keyword>
<dbReference type="InterPro" id="IPR045851">
    <property type="entry name" value="AMP-bd_C_sf"/>
</dbReference>
<evidence type="ECO:0000256" key="1">
    <source>
        <dbReference type="ARBA" id="ARBA00006432"/>
    </source>
</evidence>
<dbReference type="GO" id="GO:0006631">
    <property type="term" value="P:fatty acid metabolic process"/>
    <property type="evidence" value="ECO:0007669"/>
    <property type="project" value="UniProtKB-KW"/>
</dbReference>
<dbReference type="SUPFAM" id="SSF56801">
    <property type="entry name" value="Acetyl-CoA synthetase-like"/>
    <property type="match status" value="1"/>
</dbReference>
<dbReference type="Gene3D" id="3.30.300.30">
    <property type="match status" value="1"/>
</dbReference>
<evidence type="ECO:0000259" key="7">
    <source>
        <dbReference type="Pfam" id="PF13193"/>
    </source>
</evidence>
<keyword evidence="3" id="KW-0276">Fatty acid metabolism</keyword>
<comment type="similarity">
    <text evidence="1">Belongs to the ATP-dependent AMP-binding enzyme family.</text>
</comment>
<dbReference type="CDD" id="cd12119">
    <property type="entry name" value="ttLC_FACS_AlkK_like"/>
    <property type="match status" value="1"/>
</dbReference>
<keyword evidence="4" id="KW-0547">Nucleotide-binding</keyword>
<dbReference type="GO" id="GO:0005524">
    <property type="term" value="F:ATP binding"/>
    <property type="evidence" value="ECO:0007669"/>
    <property type="project" value="UniProtKB-KW"/>
</dbReference>
<proteinExistence type="inferred from homology"/>
<dbReference type="FunFam" id="3.30.300.30:FF:000008">
    <property type="entry name" value="2,3-dihydroxybenzoate-AMP ligase"/>
    <property type="match status" value="1"/>
</dbReference>
<evidence type="ECO:0000256" key="4">
    <source>
        <dbReference type="ARBA" id="ARBA00022840"/>
    </source>
</evidence>